<evidence type="ECO:0000313" key="2">
    <source>
        <dbReference type="EMBL" id="MDK2597966.1"/>
    </source>
</evidence>
<feature type="coiled-coil region" evidence="1">
    <location>
        <begin position="125"/>
        <end position="152"/>
    </location>
</feature>
<organism evidence="2 3">
    <name type="scientific">Pseudoalteromonas obscura</name>
    <dbReference type="NCBI Taxonomy" id="3048491"/>
    <lineage>
        <taxon>Bacteria</taxon>
        <taxon>Pseudomonadati</taxon>
        <taxon>Pseudomonadota</taxon>
        <taxon>Gammaproteobacteria</taxon>
        <taxon>Alteromonadales</taxon>
        <taxon>Pseudoalteromonadaceae</taxon>
        <taxon>Pseudoalteromonas</taxon>
    </lineage>
</organism>
<comment type="caution">
    <text evidence="2">The sequence shown here is derived from an EMBL/GenBank/DDBJ whole genome shotgun (WGS) entry which is preliminary data.</text>
</comment>
<accession>A0ABT7ESE1</accession>
<protein>
    <submittedName>
        <fullName evidence="2">DUF4124 domain-containing protein</fullName>
    </submittedName>
</protein>
<dbReference type="Proteomes" id="UP001231915">
    <property type="component" value="Unassembled WGS sequence"/>
</dbReference>
<evidence type="ECO:0000256" key="1">
    <source>
        <dbReference type="SAM" id="Coils"/>
    </source>
</evidence>
<sequence length="157" mass="18459">MKLTFLLCLFFFANIGNTKTTVTYYKCMTDKSTIFSQHPCSNSAQQYTLTHSDPQANVPSEQHFKTLNQLERKQIIRNLKHALRAKKQHAAILGRKRDEAARKQQRRVTRLMDDDRRKATVKDVKKQLKSINKDYLQKVKVLNKEIAQIEKKLKRLE</sequence>
<proteinExistence type="predicted"/>
<name>A0ABT7ESE1_9GAMM</name>
<reference evidence="2 3" key="1">
    <citation type="submission" date="2023-05" db="EMBL/GenBank/DDBJ databases">
        <title>Pseudoalteromonas ardens sp. nov., Pseudoalteromonas obscura sp. nov., and Pseudoalteromonas umbrosa sp. nov., isolated from the coral Montipora capitata.</title>
        <authorList>
            <person name="Thomas E.M."/>
            <person name="Smith E.M."/>
            <person name="Papke E."/>
            <person name="Shlafstein M.D."/>
            <person name="Oline D.K."/>
            <person name="Videau P."/>
            <person name="Saw J.H."/>
            <person name="Strangman W.K."/>
            <person name="Ushijima B."/>
        </authorList>
    </citation>
    <scope>NUCLEOTIDE SEQUENCE [LARGE SCALE GENOMIC DNA]</scope>
    <source>
        <strain evidence="2 3">P94</strain>
    </source>
</reference>
<dbReference type="EMBL" id="JASJUT010000013">
    <property type="protein sequence ID" value="MDK2597966.1"/>
    <property type="molecule type" value="Genomic_DNA"/>
</dbReference>
<keyword evidence="1" id="KW-0175">Coiled coil</keyword>
<evidence type="ECO:0000313" key="3">
    <source>
        <dbReference type="Proteomes" id="UP001231915"/>
    </source>
</evidence>
<keyword evidence="3" id="KW-1185">Reference proteome</keyword>
<gene>
    <name evidence="2" type="ORF">QNM18_23140</name>
</gene>
<dbReference type="RefSeq" id="WP_284138580.1">
    <property type="nucleotide sequence ID" value="NZ_JASJUT010000013.1"/>
</dbReference>